<dbReference type="AlphaFoldDB" id="A0A3M7QW05"/>
<dbReference type="OrthoDB" id="10251741at2759"/>
<dbReference type="SUPFAM" id="SSF50978">
    <property type="entry name" value="WD40 repeat-like"/>
    <property type="match status" value="1"/>
</dbReference>
<dbReference type="Gene3D" id="2.130.10.10">
    <property type="entry name" value="YVTN repeat-like/Quinoprotein amine dehydrogenase"/>
    <property type="match status" value="1"/>
</dbReference>
<dbReference type="InterPro" id="IPR001680">
    <property type="entry name" value="WD40_rpt"/>
</dbReference>
<gene>
    <name evidence="6" type="ORF">BpHYR1_010900</name>
</gene>
<dbReference type="InterPro" id="IPR039241">
    <property type="entry name" value="Rrp9-like"/>
</dbReference>
<evidence type="ECO:0000256" key="4">
    <source>
        <dbReference type="ARBA" id="ARBA00023242"/>
    </source>
</evidence>
<keyword evidence="7" id="KW-1185">Reference proteome</keyword>
<dbReference type="Pfam" id="PF00400">
    <property type="entry name" value="WD40"/>
    <property type="match status" value="2"/>
</dbReference>
<dbReference type="PROSITE" id="PS50082">
    <property type="entry name" value="WD_REPEATS_2"/>
    <property type="match status" value="1"/>
</dbReference>
<organism evidence="6 7">
    <name type="scientific">Brachionus plicatilis</name>
    <name type="common">Marine rotifer</name>
    <name type="synonym">Brachionus muelleri</name>
    <dbReference type="NCBI Taxonomy" id="10195"/>
    <lineage>
        <taxon>Eukaryota</taxon>
        <taxon>Metazoa</taxon>
        <taxon>Spiralia</taxon>
        <taxon>Gnathifera</taxon>
        <taxon>Rotifera</taxon>
        <taxon>Eurotatoria</taxon>
        <taxon>Monogononta</taxon>
        <taxon>Pseudotrocha</taxon>
        <taxon>Ploima</taxon>
        <taxon>Brachionidae</taxon>
        <taxon>Brachionus</taxon>
    </lineage>
</organism>
<dbReference type="PANTHER" id="PTHR19865">
    <property type="entry name" value="U3 SMALL NUCLEOLAR RNA INTERACTING PROTEIN 2"/>
    <property type="match status" value="1"/>
</dbReference>
<evidence type="ECO:0000313" key="6">
    <source>
        <dbReference type="EMBL" id="RNA15536.1"/>
    </source>
</evidence>
<name>A0A3M7QW05_BRAPC</name>
<dbReference type="GO" id="GO:0034511">
    <property type="term" value="F:U3 snoRNA binding"/>
    <property type="evidence" value="ECO:0007669"/>
    <property type="project" value="InterPro"/>
</dbReference>
<evidence type="ECO:0000256" key="5">
    <source>
        <dbReference type="PROSITE-ProRule" id="PRU00221"/>
    </source>
</evidence>
<evidence type="ECO:0000256" key="1">
    <source>
        <dbReference type="ARBA" id="ARBA00004123"/>
    </source>
</evidence>
<dbReference type="Proteomes" id="UP000276133">
    <property type="component" value="Unassembled WGS sequence"/>
</dbReference>
<reference evidence="6 7" key="1">
    <citation type="journal article" date="2018" name="Sci. Rep.">
        <title>Genomic signatures of local adaptation to the degree of environmental predictability in rotifers.</title>
        <authorList>
            <person name="Franch-Gras L."/>
            <person name="Hahn C."/>
            <person name="Garcia-Roger E.M."/>
            <person name="Carmona M.J."/>
            <person name="Serra M."/>
            <person name="Gomez A."/>
        </authorList>
    </citation>
    <scope>NUCLEOTIDE SEQUENCE [LARGE SCALE GENOMIC DNA]</scope>
    <source>
        <strain evidence="6">HYR1</strain>
    </source>
</reference>
<dbReference type="EMBL" id="REGN01004929">
    <property type="protein sequence ID" value="RNA15536.1"/>
    <property type="molecule type" value="Genomic_DNA"/>
</dbReference>
<dbReference type="InterPro" id="IPR036322">
    <property type="entry name" value="WD40_repeat_dom_sf"/>
</dbReference>
<protein>
    <submittedName>
        <fullName evidence="6">WD40 repeat-containing</fullName>
    </submittedName>
</protein>
<comment type="caution">
    <text evidence="6">The sequence shown here is derived from an EMBL/GenBank/DDBJ whole genome shotgun (WGS) entry which is preliminary data.</text>
</comment>
<keyword evidence="3" id="KW-0677">Repeat</keyword>
<dbReference type="GO" id="GO:0032040">
    <property type="term" value="C:small-subunit processome"/>
    <property type="evidence" value="ECO:0007669"/>
    <property type="project" value="TreeGrafter"/>
</dbReference>
<evidence type="ECO:0000256" key="3">
    <source>
        <dbReference type="ARBA" id="ARBA00022737"/>
    </source>
</evidence>
<dbReference type="InterPro" id="IPR015943">
    <property type="entry name" value="WD40/YVTN_repeat-like_dom_sf"/>
</dbReference>
<keyword evidence="2 5" id="KW-0853">WD repeat</keyword>
<accession>A0A3M7QW05</accession>
<dbReference type="STRING" id="10195.A0A3M7QW05"/>
<dbReference type="SMART" id="SM00320">
    <property type="entry name" value="WD40"/>
    <property type="match status" value="3"/>
</dbReference>
<dbReference type="SUPFAM" id="SSF69304">
    <property type="entry name" value="Tricorn protease N-terminal domain"/>
    <property type="match status" value="1"/>
</dbReference>
<dbReference type="PANTHER" id="PTHR19865:SF0">
    <property type="entry name" value="U3 SMALL NUCLEOLAR RNA-INTERACTING PROTEIN 2"/>
    <property type="match status" value="1"/>
</dbReference>
<comment type="subcellular location">
    <subcellularLocation>
        <location evidence="1">Nucleus</location>
    </subcellularLocation>
</comment>
<feature type="repeat" description="WD" evidence="5">
    <location>
        <begin position="211"/>
        <end position="242"/>
    </location>
</feature>
<evidence type="ECO:0000256" key="2">
    <source>
        <dbReference type="ARBA" id="ARBA00022574"/>
    </source>
</evidence>
<proteinExistence type="predicted"/>
<keyword evidence="4" id="KW-0539">Nucleus</keyword>
<sequence length="366" mass="41342">MKTDPSETSFEDTITEEILESTLLTTNINTESNLSALFTNKTTIFDKKTTTLKFSNSVGSSTSGTFKSSTQLITNSYGKLESEWIINTTNSAILAIYKNDLIIVNNSHFGFFDLQTGASKSFYEHDLLEPCVFGVIFNERLVIGDCFNLTLNIWYIDKLIDQSTKILQVNSRYKFQCLTVLINGDLAIGWNDNVYDIVILDSYKGSQKYTLVGHNDKVNQILQRNDEYIISCSIDKAVIIWDSSGSLIKKIEYQESVISIAISNYLFAVGLADKVIEVIHLKNGKIINSFQAHQQPLCKHQCLIYLGDQSLLSASLDKTLKIWNPDFNSLNTTIFLHTTDVEQLFFKNDLLFSRSSAEIIKWSTAE</sequence>
<evidence type="ECO:0000313" key="7">
    <source>
        <dbReference type="Proteomes" id="UP000276133"/>
    </source>
</evidence>